<reference evidence="1" key="2">
    <citation type="submission" date="2024-07" db="EMBL/GenBank/DDBJ databases">
        <title>Streptomyces haneummycinica sp. nov., a new antibiotic-producing actinobacterium isolated from marine sediment.</title>
        <authorList>
            <person name="Uemura M."/>
            <person name="Hamada M."/>
            <person name="Hirano S."/>
            <person name="Kobayashi K."/>
            <person name="Ohshiro T."/>
            <person name="Kobayashi T."/>
            <person name="Terahara T."/>
        </authorList>
    </citation>
    <scope>NUCLEOTIDE SEQUENCE</scope>
    <source>
        <strain evidence="1">KM77-8</strain>
    </source>
</reference>
<protein>
    <submittedName>
        <fullName evidence="1">Uncharacterized protein</fullName>
    </submittedName>
</protein>
<reference evidence="1" key="1">
    <citation type="submission" date="2024-06" db="EMBL/GenBank/DDBJ databases">
        <authorList>
            <consortium name="consrtm"/>
            <person name="Uemura M."/>
            <person name="Terahara T."/>
        </authorList>
    </citation>
    <scope>NUCLEOTIDE SEQUENCE</scope>
    <source>
        <strain evidence="1">KM77-8</strain>
    </source>
</reference>
<organism evidence="1">
    <name type="scientific">Streptomyces haneummycinicus</name>
    <dbReference type="NCBI Taxonomy" id="3074435"/>
    <lineage>
        <taxon>Bacteria</taxon>
        <taxon>Bacillati</taxon>
        <taxon>Actinomycetota</taxon>
        <taxon>Actinomycetes</taxon>
        <taxon>Kitasatosporales</taxon>
        <taxon>Streptomycetaceae</taxon>
        <taxon>Streptomyces</taxon>
    </lineage>
</organism>
<evidence type="ECO:0000313" key="1">
    <source>
        <dbReference type="EMBL" id="BFO17171.1"/>
    </source>
</evidence>
<dbReference type="EMBL" id="AP035768">
    <property type="protein sequence ID" value="BFO17171.1"/>
    <property type="molecule type" value="Genomic_DNA"/>
</dbReference>
<accession>A0AAT9HID2</accession>
<sequence length="159" mass="16869">MQVDALRRHIAGEQDAYRRVLEAEVLHALHLLLVGQTAVHDPGGLLGGLPLKPSAAGTVRVSHSSVCTRSENTTTRVSDFGPTPISRNCSTSAPNLPESASVIPEDSSSSRCRAARSAAVASGSSFFSSVLMRVVTVAFSAVCEERNDFSSVYGNRARR</sequence>
<gene>
    <name evidence="1" type="ORF">SHKM778_35590</name>
</gene>
<name>A0AAT9HID2_9ACTN</name>
<dbReference type="AlphaFoldDB" id="A0AAT9HID2"/>
<proteinExistence type="predicted"/>